<protein>
    <submittedName>
        <fullName evidence="1">Uncharacterized protein</fullName>
    </submittedName>
</protein>
<organism evidence="1 2">
    <name type="scientific">Methylorubrum populi</name>
    <dbReference type="NCBI Taxonomy" id="223967"/>
    <lineage>
        <taxon>Bacteria</taxon>
        <taxon>Pseudomonadati</taxon>
        <taxon>Pseudomonadota</taxon>
        <taxon>Alphaproteobacteria</taxon>
        <taxon>Hyphomicrobiales</taxon>
        <taxon>Methylobacteriaceae</taxon>
        <taxon>Methylorubrum</taxon>
    </lineage>
</organism>
<sequence length="69" mass="7343">MRELLQVEGQVVAGDVHRLGEDARGEAVRTGGDQGAHDPEPMLLAEGGEGGEGLPFVHRMTYISTIVET</sequence>
<dbReference type="AlphaFoldDB" id="A0A160PLA9"/>
<evidence type="ECO:0000313" key="2">
    <source>
        <dbReference type="Proteomes" id="UP000218288"/>
    </source>
</evidence>
<proteinExistence type="predicted"/>
<name>A0A160PLA9_9HYPH</name>
<reference evidence="1 2" key="1">
    <citation type="journal article" date="2016" name="Genome Announc.">
        <title>Complete Genome Sequence of Methylobacterium populi P-1M, Isolated from Pink-Pigmented Household Biofilm.</title>
        <authorList>
            <person name="Morohoshi T."/>
            <person name="Ikeda T."/>
        </authorList>
    </citation>
    <scope>NUCLEOTIDE SEQUENCE [LARGE SCALE GENOMIC DNA]</scope>
    <source>
        <strain evidence="1 2">P-1M</strain>
    </source>
</reference>
<evidence type="ECO:0000313" key="1">
    <source>
        <dbReference type="EMBL" id="BAU92690.1"/>
    </source>
</evidence>
<dbReference type="EMBL" id="AP014809">
    <property type="protein sequence ID" value="BAU92690.1"/>
    <property type="molecule type" value="Genomic_DNA"/>
</dbReference>
<gene>
    <name evidence="1" type="ORF">MPPM_4085</name>
</gene>
<dbReference type="Proteomes" id="UP000218288">
    <property type="component" value="Chromosome"/>
</dbReference>
<accession>A0A160PLA9</accession>